<name>A0A9E2BIC8_PSYF1</name>
<evidence type="ECO:0000313" key="3">
    <source>
        <dbReference type="Proteomes" id="UP000811545"/>
    </source>
</evidence>
<evidence type="ECO:0000313" key="2">
    <source>
        <dbReference type="EMBL" id="MBT9146146.1"/>
    </source>
</evidence>
<reference evidence="2 3" key="1">
    <citation type="journal article" date="2021" name="bioRxiv">
        <title>Unique metabolic strategies in Hadean analogues reveal hints for primordial physiology.</title>
        <authorList>
            <person name="Nobu M.K."/>
            <person name="Nakai R."/>
            <person name="Tamazawa S."/>
            <person name="Mori H."/>
            <person name="Toyoda A."/>
            <person name="Ijiri A."/>
            <person name="Suzuki S."/>
            <person name="Kurokawa K."/>
            <person name="Kamagata Y."/>
            <person name="Tamaki H."/>
        </authorList>
    </citation>
    <scope>NUCLEOTIDE SEQUENCE [LARGE SCALE GENOMIC DNA]</scope>
    <source>
        <strain evidence="2">BS525</strain>
    </source>
</reference>
<gene>
    <name evidence="2" type="ORF">DDT42_02028</name>
</gene>
<sequence length="77" mass="9090">MPGPLKHYDKDPQGLGRGEGEYFHRGSGIYSKYDRHRDFIRISKLRTPRKSKKDREKWKHIEDTKIIRGPGRTLGKI</sequence>
<feature type="region of interest" description="Disordered" evidence="1">
    <location>
        <begin position="1"/>
        <end position="20"/>
    </location>
</feature>
<comment type="caution">
    <text evidence="2">The sequence shown here is derived from an EMBL/GenBank/DDBJ whole genome shotgun (WGS) entry which is preliminary data.</text>
</comment>
<dbReference type="EMBL" id="QLTW01000345">
    <property type="protein sequence ID" value="MBT9146146.1"/>
    <property type="molecule type" value="Genomic_DNA"/>
</dbReference>
<dbReference type="Proteomes" id="UP000811545">
    <property type="component" value="Unassembled WGS sequence"/>
</dbReference>
<dbReference type="AlphaFoldDB" id="A0A9E2BIC8"/>
<organism evidence="2 3">
    <name type="scientific">Psychracetigena formicireducens</name>
    <dbReference type="NCBI Taxonomy" id="2986056"/>
    <lineage>
        <taxon>Bacteria</taxon>
        <taxon>Bacillati</taxon>
        <taxon>Candidatus Lithacetigenota</taxon>
        <taxon>Candidatus Psychracetigena</taxon>
    </lineage>
</organism>
<proteinExistence type="predicted"/>
<accession>A0A9E2BIC8</accession>
<evidence type="ECO:0000256" key="1">
    <source>
        <dbReference type="SAM" id="MobiDB-lite"/>
    </source>
</evidence>
<protein>
    <submittedName>
        <fullName evidence="2">Uncharacterized protein</fullName>
    </submittedName>
</protein>